<sequence>MELWKYSTEVSFREFDWLYLFWGRVVSTVEYESMDVSEEEEESLGARAKGKLGIRDLRRVFFESRFYRILWYSMSSRR</sequence>
<accession>A0ACB0MFJ3</accession>
<keyword evidence="2" id="KW-1185">Reference proteome</keyword>
<organism evidence="1 2">
    <name type="scientific">Trifolium pratense</name>
    <name type="common">Red clover</name>
    <dbReference type="NCBI Taxonomy" id="57577"/>
    <lineage>
        <taxon>Eukaryota</taxon>
        <taxon>Viridiplantae</taxon>
        <taxon>Streptophyta</taxon>
        <taxon>Embryophyta</taxon>
        <taxon>Tracheophyta</taxon>
        <taxon>Spermatophyta</taxon>
        <taxon>Magnoliopsida</taxon>
        <taxon>eudicotyledons</taxon>
        <taxon>Gunneridae</taxon>
        <taxon>Pentapetalae</taxon>
        <taxon>rosids</taxon>
        <taxon>fabids</taxon>
        <taxon>Fabales</taxon>
        <taxon>Fabaceae</taxon>
        <taxon>Papilionoideae</taxon>
        <taxon>50 kb inversion clade</taxon>
        <taxon>NPAAA clade</taxon>
        <taxon>Hologalegina</taxon>
        <taxon>IRL clade</taxon>
        <taxon>Trifolieae</taxon>
        <taxon>Trifolium</taxon>
    </lineage>
</organism>
<name>A0ACB0MFJ3_TRIPR</name>
<comment type="caution">
    <text evidence="1">The sequence shown here is derived from an EMBL/GenBank/DDBJ whole genome shotgun (WGS) entry which is preliminary data.</text>
</comment>
<protein>
    <submittedName>
        <fullName evidence="1">Uncharacterized protein</fullName>
    </submittedName>
</protein>
<proteinExistence type="predicted"/>
<dbReference type="EMBL" id="CASHSV030000823">
    <property type="protein sequence ID" value="CAJ2679730.1"/>
    <property type="molecule type" value="Genomic_DNA"/>
</dbReference>
<reference evidence="1" key="1">
    <citation type="submission" date="2023-10" db="EMBL/GenBank/DDBJ databases">
        <authorList>
            <person name="Rodriguez Cubillos JULIANA M."/>
            <person name="De Vega J."/>
        </authorList>
    </citation>
    <scope>NUCLEOTIDE SEQUENCE</scope>
</reference>
<dbReference type="Proteomes" id="UP001177021">
    <property type="component" value="Unassembled WGS sequence"/>
</dbReference>
<evidence type="ECO:0000313" key="1">
    <source>
        <dbReference type="EMBL" id="CAJ2679730.1"/>
    </source>
</evidence>
<evidence type="ECO:0000313" key="2">
    <source>
        <dbReference type="Proteomes" id="UP001177021"/>
    </source>
</evidence>
<gene>
    <name evidence="1" type="ORF">MILVUS5_LOCUS41767</name>
</gene>